<evidence type="ECO:0000256" key="5">
    <source>
        <dbReference type="ARBA" id="ARBA00038682"/>
    </source>
</evidence>
<dbReference type="GO" id="GO:0051286">
    <property type="term" value="C:cell tip"/>
    <property type="evidence" value="ECO:0007669"/>
    <property type="project" value="TreeGrafter"/>
</dbReference>
<protein>
    <recommendedName>
        <fullName evidence="10">Catabolite repression protein creC</fullName>
    </recommendedName>
</protein>
<keyword evidence="1 6" id="KW-0853">WD repeat</keyword>
<name>A0A8H3EZA4_9LECA</name>
<dbReference type="GO" id="GO:0045013">
    <property type="term" value="P:carbon catabolite repression of transcription"/>
    <property type="evidence" value="ECO:0007669"/>
    <property type="project" value="TreeGrafter"/>
</dbReference>
<dbReference type="Proteomes" id="UP000664169">
    <property type="component" value="Unassembled WGS sequence"/>
</dbReference>
<feature type="compositionally biased region" description="Polar residues" evidence="7">
    <location>
        <begin position="16"/>
        <end position="26"/>
    </location>
</feature>
<dbReference type="InterPro" id="IPR001680">
    <property type="entry name" value="WD40_rpt"/>
</dbReference>
<evidence type="ECO:0000256" key="2">
    <source>
        <dbReference type="ARBA" id="ARBA00022737"/>
    </source>
</evidence>
<dbReference type="InterPro" id="IPR051362">
    <property type="entry name" value="WD_repeat_creC_regulators"/>
</dbReference>
<organism evidence="8 9">
    <name type="scientific">Gomphillus americanus</name>
    <dbReference type="NCBI Taxonomy" id="1940652"/>
    <lineage>
        <taxon>Eukaryota</taxon>
        <taxon>Fungi</taxon>
        <taxon>Dikarya</taxon>
        <taxon>Ascomycota</taxon>
        <taxon>Pezizomycotina</taxon>
        <taxon>Lecanoromycetes</taxon>
        <taxon>OSLEUM clade</taxon>
        <taxon>Ostropomycetidae</taxon>
        <taxon>Ostropales</taxon>
        <taxon>Graphidaceae</taxon>
        <taxon>Gomphilloideae</taxon>
        <taxon>Gomphillus</taxon>
    </lineage>
</organism>
<dbReference type="InterPro" id="IPR036322">
    <property type="entry name" value="WD40_repeat_dom_sf"/>
</dbReference>
<dbReference type="OrthoDB" id="3367at2759"/>
<dbReference type="PROSITE" id="PS50082">
    <property type="entry name" value="WD_REPEATS_2"/>
    <property type="match status" value="1"/>
</dbReference>
<evidence type="ECO:0000256" key="4">
    <source>
        <dbReference type="ARBA" id="ARBA00038107"/>
    </source>
</evidence>
<evidence type="ECO:0000256" key="1">
    <source>
        <dbReference type="ARBA" id="ARBA00022574"/>
    </source>
</evidence>
<reference evidence="8" key="1">
    <citation type="submission" date="2021-03" db="EMBL/GenBank/DDBJ databases">
        <authorList>
            <person name="Tagirdzhanova G."/>
        </authorList>
    </citation>
    <scope>NUCLEOTIDE SEQUENCE</scope>
</reference>
<feature type="region of interest" description="Disordered" evidence="7">
    <location>
        <begin position="519"/>
        <end position="550"/>
    </location>
</feature>
<feature type="repeat" description="WD" evidence="6">
    <location>
        <begin position="413"/>
        <end position="454"/>
    </location>
</feature>
<keyword evidence="2" id="KW-0677">Repeat</keyword>
<feature type="region of interest" description="Disordered" evidence="7">
    <location>
        <begin position="121"/>
        <end position="153"/>
    </location>
</feature>
<dbReference type="PROSITE" id="PS50294">
    <property type="entry name" value="WD_REPEATS_REGION"/>
    <property type="match status" value="1"/>
</dbReference>
<accession>A0A8H3EZA4</accession>
<keyword evidence="9" id="KW-1185">Reference proteome</keyword>
<feature type="compositionally biased region" description="Polar residues" evidence="7">
    <location>
        <begin position="130"/>
        <end position="148"/>
    </location>
</feature>
<dbReference type="GO" id="GO:0032153">
    <property type="term" value="C:cell division site"/>
    <property type="evidence" value="ECO:0007669"/>
    <property type="project" value="TreeGrafter"/>
</dbReference>
<evidence type="ECO:0000256" key="3">
    <source>
        <dbReference type="ARBA" id="ARBA00037241"/>
    </source>
</evidence>
<evidence type="ECO:0000313" key="9">
    <source>
        <dbReference type="Proteomes" id="UP000664169"/>
    </source>
</evidence>
<evidence type="ECO:0008006" key="10">
    <source>
        <dbReference type="Google" id="ProtNLM"/>
    </source>
</evidence>
<dbReference type="PANTHER" id="PTHR14107">
    <property type="entry name" value="WD REPEAT PROTEIN"/>
    <property type="match status" value="1"/>
</dbReference>
<feature type="compositionally biased region" description="Low complexity" evidence="7">
    <location>
        <begin position="525"/>
        <end position="540"/>
    </location>
</feature>
<proteinExistence type="inferred from homology"/>
<dbReference type="Pfam" id="PF00400">
    <property type="entry name" value="WD40"/>
    <property type="match status" value="3"/>
</dbReference>
<dbReference type="SUPFAM" id="SSF50978">
    <property type="entry name" value="WD40 repeat-like"/>
    <property type="match status" value="1"/>
</dbReference>
<dbReference type="GO" id="GO:0005634">
    <property type="term" value="C:nucleus"/>
    <property type="evidence" value="ECO:0007669"/>
    <property type="project" value="TreeGrafter"/>
</dbReference>
<feature type="region of interest" description="Disordered" evidence="7">
    <location>
        <begin position="1"/>
        <end position="26"/>
    </location>
</feature>
<dbReference type="InterPro" id="IPR015943">
    <property type="entry name" value="WD40/YVTN_repeat-like_dom_sf"/>
</dbReference>
<gene>
    <name evidence="8" type="ORF">GOMPHAMPRED_008214</name>
</gene>
<dbReference type="Gene3D" id="2.130.10.10">
    <property type="entry name" value="YVTN repeat-like/Quinoprotein amine dehydrogenase"/>
    <property type="match status" value="1"/>
</dbReference>
<evidence type="ECO:0000313" key="8">
    <source>
        <dbReference type="EMBL" id="CAF9914628.1"/>
    </source>
</evidence>
<dbReference type="SMART" id="SM00320">
    <property type="entry name" value="WD40"/>
    <property type="match status" value="5"/>
</dbReference>
<feature type="compositionally biased region" description="Polar residues" evidence="7">
    <location>
        <begin position="72"/>
        <end position="83"/>
    </location>
</feature>
<comment type="subunit">
    <text evidence="5">Interacts with creB.</text>
</comment>
<dbReference type="EMBL" id="CAJPDQ010000009">
    <property type="protein sequence ID" value="CAF9914628.1"/>
    <property type="molecule type" value="Genomic_DNA"/>
</dbReference>
<sequence>MISGSVLPPPKAYSSAPVTSTNTGNSQILTEAGNSLKHPTGPEFQFHANEGTYVLRDDFQLATPPPHPSEAPTASTNPLSTSIPPLVSGTRLSIIITSDKKAPPVLYNLNTSVPNFSTYSIKEQEESRPSQDTNANSSDVVSQPLSTGSDKKAPAFGSTNVYLNAGNGVKEGAKRKKPKTNMMKTSSSFVSRVVPHEALSRRLNERDPDSMLAFANINRSLQWLDLTSSSYFKSEHLTKILFTKAHMLCHDLNIVTKGSNHLDLVAGSSLADIVWYEPFSVRYNRINKNGMINPSPVIDVKWIPGSENLFLAAHLDGNLIVYDKERDDAVFVPENGLANGFGKIDGDGATMLRINKSINSTNQKTNPVASWKISDQKINSFSFSPDCQHLAVASQDGSLRIIDYLKEKLLDLFRSYYGGLTCVCWSPDGKYVLSGGQDDLITIWSLAERRIVARCPGHTAFVSAVAFDPWRCNQKNYRFGSVGEDGKLLLWDFNYNTLSKPKAVVERLRNSITSSVPLTRHRTDSLQTSRLRSNSSLTTNGTPNSDEVEHPMISRTQTAELPPVMTKTISDDPLCGLSFQEDCIVTSCSVGHVRIWNRPKEGTGEP</sequence>
<feature type="region of interest" description="Disordered" evidence="7">
    <location>
        <begin position="59"/>
        <end position="84"/>
    </location>
</feature>
<comment type="similarity">
    <text evidence="4">Belongs to the WD repeat creC family.</text>
</comment>
<dbReference type="AlphaFoldDB" id="A0A8H3EZA4"/>
<evidence type="ECO:0000256" key="7">
    <source>
        <dbReference type="SAM" id="MobiDB-lite"/>
    </source>
</evidence>
<comment type="function">
    <text evidence="3">Component of the regulatory network controlling carbon source utilization through ubiquitination and deubiquitination involving creA, creB, creC, creD and acrB. Required to prevent the proteolysis of the CreB deubiquitinating enzyme in the absence of carbon catabolite repression. CreB deubiquitinating enzyme stabilized in a complex with the CreC leads to the expression of genes such as those in the proline and quinate pathways.</text>
</comment>
<comment type="caution">
    <text evidence="8">The sequence shown here is derived from an EMBL/GenBank/DDBJ whole genome shotgun (WGS) entry which is preliminary data.</text>
</comment>
<evidence type="ECO:0000256" key="6">
    <source>
        <dbReference type="PROSITE-ProRule" id="PRU00221"/>
    </source>
</evidence>
<dbReference type="PANTHER" id="PTHR14107:SF16">
    <property type="entry name" value="AT02583P"/>
    <property type="match status" value="1"/>
</dbReference>